<comment type="subcellular location">
    <subcellularLocation>
        <location evidence="2">Membrane</location>
    </subcellularLocation>
</comment>
<feature type="transmembrane region" description="Helical" evidence="9">
    <location>
        <begin position="178"/>
        <end position="201"/>
    </location>
</feature>
<dbReference type="GO" id="GO:0016036">
    <property type="term" value="P:cellular response to phosphate starvation"/>
    <property type="evidence" value="ECO:0007669"/>
    <property type="project" value="TreeGrafter"/>
</dbReference>
<gene>
    <name evidence="12" type="ORF">H8699_11900</name>
</gene>
<dbReference type="GO" id="GO:0000155">
    <property type="term" value="F:phosphorelay sensor kinase activity"/>
    <property type="evidence" value="ECO:0007669"/>
    <property type="project" value="InterPro"/>
</dbReference>
<dbReference type="SMART" id="SM00304">
    <property type="entry name" value="HAMP"/>
    <property type="match status" value="1"/>
</dbReference>
<feature type="domain" description="HAMP" evidence="11">
    <location>
        <begin position="198"/>
        <end position="252"/>
    </location>
</feature>
<dbReference type="SUPFAM" id="SSF55874">
    <property type="entry name" value="ATPase domain of HSP90 chaperone/DNA topoisomerase II/histidine kinase"/>
    <property type="match status" value="1"/>
</dbReference>
<evidence type="ECO:0000313" key="12">
    <source>
        <dbReference type="EMBL" id="MBC8530135.1"/>
    </source>
</evidence>
<keyword evidence="6" id="KW-0418">Kinase</keyword>
<keyword evidence="9" id="KW-0812">Transmembrane</keyword>
<dbReference type="PRINTS" id="PR00344">
    <property type="entry name" value="BCTRLSENSOR"/>
</dbReference>
<evidence type="ECO:0000313" key="13">
    <source>
        <dbReference type="Proteomes" id="UP000654279"/>
    </source>
</evidence>
<keyword evidence="4" id="KW-0597">Phosphoprotein</keyword>
<keyword evidence="7" id="KW-0902">Two-component regulatory system</keyword>
<organism evidence="12 13">
    <name type="scientific">Luoshenia tenuis</name>
    <dbReference type="NCBI Taxonomy" id="2763654"/>
    <lineage>
        <taxon>Bacteria</taxon>
        <taxon>Bacillati</taxon>
        <taxon>Bacillota</taxon>
        <taxon>Clostridia</taxon>
        <taxon>Christensenellales</taxon>
        <taxon>Christensenellaceae</taxon>
        <taxon>Luoshenia</taxon>
    </lineage>
</organism>
<dbReference type="Pfam" id="PF00512">
    <property type="entry name" value="HisKA"/>
    <property type="match status" value="1"/>
</dbReference>
<comment type="caution">
    <text evidence="12">The sequence shown here is derived from an EMBL/GenBank/DDBJ whole genome shotgun (WGS) entry which is preliminary data.</text>
</comment>
<dbReference type="PROSITE" id="PS50109">
    <property type="entry name" value="HIS_KIN"/>
    <property type="match status" value="1"/>
</dbReference>
<evidence type="ECO:0000256" key="1">
    <source>
        <dbReference type="ARBA" id="ARBA00000085"/>
    </source>
</evidence>
<dbReference type="CDD" id="cd06225">
    <property type="entry name" value="HAMP"/>
    <property type="match status" value="1"/>
</dbReference>
<dbReference type="InterPro" id="IPR003661">
    <property type="entry name" value="HisK_dim/P_dom"/>
</dbReference>
<keyword evidence="8 9" id="KW-0472">Membrane</keyword>
<evidence type="ECO:0000259" key="11">
    <source>
        <dbReference type="PROSITE" id="PS50885"/>
    </source>
</evidence>
<dbReference type="RefSeq" id="WP_249285876.1">
    <property type="nucleotide sequence ID" value="NZ_JACRSO010000006.1"/>
</dbReference>
<comment type="catalytic activity">
    <reaction evidence="1">
        <text>ATP + protein L-histidine = ADP + protein N-phospho-L-histidine.</text>
        <dbReference type="EC" id="2.7.13.3"/>
    </reaction>
</comment>
<keyword evidence="9" id="KW-1133">Transmembrane helix</keyword>
<accession>A0A926HNY8</accession>
<dbReference type="SMART" id="SM00387">
    <property type="entry name" value="HATPase_c"/>
    <property type="match status" value="1"/>
</dbReference>
<evidence type="ECO:0000256" key="3">
    <source>
        <dbReference type="ARBA" id="ARBA00012438"/>
    </source>
</evidence>
<dbReference type="SUPFAM" id="SSF158472">
    <property type="entry name" value="HAMP domain-like"/>
    <property type="match status" value="1"/>
</dbReference>
<proteinExistence type="predicted"/>
<dbReference type="InterPro" id="IPR005467">
    <property type="entry name" value="His_kinase_dom"/>
</dbReference>
<evidence type="ECO:0000259" key="10">
    <source>
        <dbReference type="PROSITE" id="PS50109"/>
    </source>
</evidence>
<dbReference type="InterPro" id="IPR036097">
    <property type="entry name" value="HisK_dim/P_sf"/>
</dbReference>
<dbReference type="GO" id="GO:0005886">
    <property type="term" value="C:plasma membrane"/>
    <property type="evidence" value="ECO:0007669"/>
    <property type="project" value="TreeGrafter"/>
</dbReference>
<sequence length="477" mass="53153">MLKPFRSIRWRLVAIYLLIVLLAMGTLSVVITMLVEDSLIQERIEQQQAQVDRLALDASAYMYRADAEQLYRLAVEQAETLGGRVVLLSMGGIVQVDSASRLNGQAIGYSEVLDVIGMEKTNAYGFHRVTDVSAGGEKNWAVYYTARMTYRNSPVGVALLSVSIQDVMDKIHNLRVEIVIFLLAVCLAVGFISFIISEIIVKPILEMTRVIRNMAQGDFTRRIKIGRFGHSEISDMARAFNGMSEQLSNLEQSRNEFVANASHELKTPLSSMKIMIQTLLLQPADPEMTHEFLSDVDQEIDRLNNIINDLLSLAKADASHVENRLSRVNLKDLLQATLHNLEPLAQRKQIDMEMVLPEGELTLQSDPIRLQQAISNIIDNAIKYTPEQGSVRIEAAQQGARIVIWVQDTGYGISPEDQKHIFDRFYRVDKARSRATGGTGLGLAIVKQIITGLGGSIRVESQEGEGSTFTVELPIEP</sequence>
<dbReference type="FunFam" id="3.30.565.10:FF:000006">
    <property type="entry name" value="Sensor histidine kinase WalK"/>
    <property type="match status" value="1"/>
</dbReference>
<dbReference type="InterPro" id="IPR003594">
    <property type="entry name" value="HATPase_dom"/>
</dbReference>
<keyword evidence="13" id="KW-1185">Reference proteome</keyword>
<evidence type="ECO:0000256" key="6">
    <source>
        <dbReference type="ARBA" id="ARBA00022777"/>
    </source>
</evidence>
<evidence type="ECO:0000256" key="9">
    <source>
        <dbReference type="SAM" id="Phobius"/>
    </source>
</evidence>
<feature type="transmembrane region" description="Helical" evidence="9">
    <location>
        <begin position="12"/>
        <end position="35"/>
    </location>
</feature>
<protein>
    <recommendedName>
        <fullName evidence="3">histidine kinase</fullName>
        <ecNumber evidence="3">2.7.13.3</ecNumber>
    </recommendedName>
</protein>
<evidence type="ECO:0000256" key="8">
    <source>
        <dbReference type="ARBA" id="ARBA00023136"/>
    </source>
</evidence>
<dbReference type="PANTHER" id="PTHR45453">
    <property type="entry name" value="PHOSPHATE REGULON SENSOR PROTEIN PHOR"/>
    <property type="match status" value="1"/>
</dbReference>
<evidence type="ECO:0000256" key="7">
    <source>
        <dbReference type="ARBA" id="ARBA00023012"/>
    </source>
</evidence>
<reference evidence="12" key="1">
    <citation type="submission" date="2020-08" db="EMBL/GenBank/DDBJ databases">
        <title>Genome public.</title>
        <authorList>
            <person name="Liu C."/>
            <person name="Sun Q."/>
        </authorList>
    </citation>
    <scope>NUCLEOTIDE SEQUENCE</scope>
    <source>
        <strain evidence="12">NSJ-44</strain>
    </source>
</reference>
<dbReference type="PROSITE" id="PS50885">
    <property type="entry name" value="HAMP"/>
    <property type="match status" value="1"/>
</dbReference>
<dbReference type="Pfam" id="PF00672">
    <property type="entry name" value="HAMP"/>
    <property type="match status" value="1"/>
</dbReference>
<dbReference type="Gene3D" id="1.10.287.130">
    <property type="match status" value="1"/>
</dbReference>
<dbReference type="GO" id="GO:0004721">
    <property type="term" value="F:phosphoprotein phosphatase activity"/>
    <property type="evidence" value="ECO:0007669"/>
    <property type="project" value="TreeGrafter"/>
</dbReference>
<evidence type="ECO:0000256" key="4">
    <source>
        <dbReference type="ARBA" id="ARBA00022553"/>
    </source>
</evidence>
<dbReference type="InterPro" id="IPR003660">
    <property type="entry name" value="HAMP_dom"/>
</dbReference>
<dbReference type="InterPro" id="IPR004358">
    <property type="entry name" value="Sig_transdc_His_kin-like_C"/>
</dbReference>
<dbReference type="InterPro" id="IPR050351">
    <property type="entry name" value="BphY/WalK/GraS-like"/>
</dbReference>
<dbReference type="EC" id="2.7.13.3" evidence="3"/>
<dbReference type="SMART" id="SM00388">
    <property type="entry name" value="HisKA"/>
    <property type="match status" value="1"/>
</dbReference>
<evidence type="ECO:0000256" key="2">
    <source>
        <dbReference type="ARBA" id="ARBA00004370"/>
    </source>
</evidence>
<dbReference type="Proteomes" id="UP000654279">
    <property type="component" value="Unassembled WGS sequence"/>
</dbReference>
<dbReference type="InterPro" id="IPR036890">
    <property type="entry name" value="HATPase_C_sf"/>
</dbReference>
<dbReference type="Pfam" id="PF02518">
    <property type="entry name" value="HATPase_c"/>
    <property type="match status" value="1"/>
</dbReference>
<name>A0A926HNY8_9FIRM</name>
<dbReference type="SUPFAM" id="SSF47384">
    <property type="entry name" value="Homodimeric domain of signal transducing histidine kinase"/>
    <property type="match status" value="1"/>
</dbReference>
<dbReference type="Gene3D" id="6.10.340.10">
    <property type="match status" value="1"/>
</dbReference>
<dbReference type="CDD" id="cd00075">
    <property type="entry name" value="HATPase"/>
    <property type="match status" value="1"/>
</dbReference>
<dbReference type="FunFam" id="1.10.287.130:FF:000001">
    <property type="entry name" value="Two-component sensor histidine kinase"/>
    <property type="match status" value="1"/>
</dbReference>
<dbReference type="CDD" id="cd00082">
    <property type="entry name" value="HisKA"/>
    <property type="match status" value="1"/>
</dbReference>
<dbReference type="PANTHER" id="PTHR45453:SF1">
    <property type="entry name" value="PHOSPHATE REGULON SENSOR PROTEIN PHOR"/>
    <property type="match status" value="1"/>
</dbReference>
<dbReference type="Gene3D" id="3.30.565.10">
    <property type="entry name" value="Histidine kinase-like ATPase, C-terminal domain"/>
    <property type="match status" value="1"/>
</dbReference>
<feature type="domain" description="Histidine kinase" evidence="10">
    <location>
        <begin position="260"/>
        <end position="477"/>
    </location>
</feature>
<keyword evidence="5" id="KW-0808">Transferase</keyword>
<evidence type="ECO:0000256" key="5">
    <source>
        <dbReference type="ARBA" id="ARBA00022679"/>
    </source>
</evidence>
<dbReference type="AlphaFoldDB" id="A0A926HNY8"/>
<dbReference type="EMBL" id="JACRSO010000006">
    <property type="protein sequence ID" value="MBC8530135.1"/>
    <property type="molecule type" value="Genomic_DNA"/>
</dbReference>